<sequence length="310" mass="36360">MDRRILSTSIEAKEIREKMKTKMVTFDISLSSKDNILLVFDGDKNLVTASTLTLKESSQKKTDRNSSTSTSTSSSSPSPNSSQKERSPRKRPHAQEIKSEKKEQEPLSESHDELSLVFDMERKIRAIYNLKTTFEKQKPMPNAKMCRKAVETVKKLWNEYINLKKKLDEFQKFQPEEDTINKIVKPELKETSNEELGNRFRTIIGHMFFDSTPFIQSLFDDKYNYFAFRKQMISFIDNFKKEKRLRKSEKIDDILKGCIAKRYGTVSRLRRLIVGKNEVKQEIKFLEKELNLWKDNLIEALEPFEEESTS</sequence>
<dbReference type="AlphaFoldDB" id="A0A9P1J1H0"/>
<feature type="compositionally biased region" description="Low complexity" evidence="2">
    <location>
        <begin position="65"/>
        <end position="82"/>
    </location>
</feature>
<gene>
    <name evidence="3" type="ORF">CAMP_LOCUS19063</name>
</gene>
<evidence type="ECO:0000256" key="1">
    <source>
        <dbReference type="SAM" id="Coils"/>
    </source>
</evidence>
<proteinExistence type="predicted"/>
<feature type="region of interest" description="Disordered" evidence="2">
    <location>
        <begin position="55"/>
        <end position="112"/>
    </location>
</feature>
<organism evidence="3 4">
    <name type="scientific">Caenorhabditis angaria</name>
    <dbReference type="NCBI Taxonomy" id="860376"/>
    <lineage>
        <taxon>Eukaryota</taxon>
        <taxon>Metazoa</taxon>
        <taxon>Ecdysozoa</taxon>
        <taxon>Nematoda</taxon>
        <taxon>Chromadorea</taxon>
        <taxon>Rhabditida</taxon>
        <taxon>Rhabditina</taxon>
        <taxon>Rhabditomorpha</taxon>
        <taxon>Rhabditoidea</taxon>
        <taxon>Rhabditidae</taxon>
        <taxon>Peloderinae</taxon>
        <taxon>Caenorhabditis</taxon>
    </lineage>
</organism>
<evidence type="ECO:0000256" key="2">
    <source>
        <dbReference type="SAM" id="MobiDB-lite"/>
    </source>
</evidence>
<reference evidence="3" key="1">
    <citation type="submission" date="2022-11" db="EMBL/GenBank/DDBJ databases">
        <authorList>
            <person name="Kikuchi T."/>
        </authorList>
    </citation>
    <scope>NUCLEOTIDE SEQUENCE</scope>
    <source>
        <strain evidence="3">PS1010</strain>
    </source>
</reference>
<accession>A0A9P1J1H0</accession>
<evidence type="ECO:0000313" key="3">
    <source>
        <dbReference type="EMBL" id="CAI5456426.1"/>
    </source>
</evidence>
<keyword evidence="1" id="KW-0175">Coiled coil</keyword>
<protein>
    <submittedName>
        <fullName evidence="3">Uncharacterized protein</fullName>
    </submittedName>
</protein>
<feature type="compositionally biased region" description="Basic and acidic residues" evidence="2">
    <location>
        <begin position="93"/>
        <end position="112"/>
    </location>
</feature>
<name>A0A9P1J1H0_9PELO</name>
<comment type="caution">
    <text evidence="3">The sequence shown here is derived from an EMBL/GenBank/DDBJ whole genome shotgun (WGS) entry which is preliminary data.</text>
</comment>
<keyword evidence="4" id="KW-1185">Reference proteome</keyword>
<dbReference type="Proteomes" id="UP001152747">
    <property type="component" value="Unassembled WGS sequence"/>
</dbReference>
<evidence type="ECO:0000313" key="4">
    <source>
        <dbReference type="Proteomes" id="UP001152747"/>
    </source>
</evidence>
<dbReference type="EMBL" id="CANHGI010000006">
    <property type="protein sequence ID" value="CAI5456426.1"/>
    <property type="molecule type" value="Genomic_DNA"/>
</dbReference>
<feature type="coiled-coil region" evidence="1">
    <location>
        <begin position="269"/>
        <end position="296"/>
    </location>
</feature>